<proteinExistence type="inferred from homology"/>
<evidence type="ECO:0000313" key="9">
    <source>
        <dbReference type="Proteomes" id="UP000235994"/>
    </source>
</evidence>
<comment type="caution">
    <text evidence="8">The sequence shown here is derived from an EMBL/GenBank/DDBJ whole genome shotgun (WGS) entry which is preliminary data.</text>
</comment>
<dbReference type="RefSeq" id="WP_102775280.1">
    <property type="nucleotide sequence ID" value="NZ_POQS01000007.1"/>
</dbReference>
<dbReference type="PANTHER" id="PTHR43820">
    <property type="entry name" value="HIGH-AFFINITY BRANCHED-CHAIN AMINO ACID TRANSPORT ATP-BINDING PROTEIN LIVF"/>
    <property type="match status" value="1"/>
</dbReference>
<dbReference type="InterPro" id="IPR052156">
    <property type="entry name" value="BCAA_Transport_ATP-bd_LivF"/>
</dbReference>
<dbReference type="GO" id="GO:0015807">
    <property type="term" value="P:L-amino acid transport"/>
    <property type="evidence" value="ECO:0007669"/>
    <property type="project" value="TreeGrafter"/>
</dbReference>
<dbReference type="PANTHER" id="PTHR43820:SF6">
    <property type="entry name" value="ABC TRANSPORTER ATP-BINDING PROTEIN"/>
    <property type="match status" value="1"/>
</dbReference>
<evidence type="ECO:0000256" key="4">
    <source>
        <dbReference type="ARBA" id="ARBA00022741"/>
    </source>
</evidence>
<dbReference type="SMART" id="SM00382">
    <property type="entry name" value="AAA"/>
    <property type="match status" value="1"/>
</dbReference>
<accession>A0A2N8KCX8</accession>
<evidence type="ECO:0000256" key="1">
    <source>
        <dbReference type="ARBA" id="ARBA00005417"/>
    </source>
</evidence>
<dbReference type="GO" id="GO:0016887">
    <property type="term" value="F:ATP hydrolysis activity"/>
    <property type="evidence" value="ECO:0007669"/>
    <property type="project" value="InterPro"/>
</dbReference>
<gene>
    <name evidence="8" type="ORF">C1I89_26080</name>
</gene>
<reference evidence="8 9" key="1">
    <citation type="submission" date="2018-01" db="EMBL/GenBank/DDBJ databases">
        <title>The draft genome of an aniline degradation strain ANB-1.</title>
        <authorList>
            <person name="Zhang L."/>
            <person name="Jiang J."/>
        </authorList>
    </citation>
    <scope>NUCLEOTIDE SEQUENCE [LARGE SCALE GENOMIC DNA]</scope>
    <source>
        <strain evidence="8 9">ANB-1</strain>
    </source>
</reference>
<protein>
    <submittedName>
        <fullName evidence="8">ABC transporter ATP-binding protein</fullName>
    </submittedName>
</protein>
<dbReference type="PROSITE" id="PS00211">
    <property type="entry name" value="ABC_TRANSPORTER_1"/>
    <property type="match status" value="1"/>
</dbReference>
<dbReference type="PROSITE" id="PS50893">
    <property type="entry name" value="ABC_TRANSPORTER_2"/>
    <property type="match status" value="1"/>
</dbReference>
<dbReference type="InterPro" id="IPR027417">
    <property type="entry name" value="P-loop_NTPase"/>
</dbReference>
<dbReference type="InterPro" id="IPR003593">
    <property type="entry name" value="AAA+_ATPase"/>
</dbReference>
<evidence type="ECO:0000259" key="7">
    <source>
        <dbReference type="PROSITE" id="PS50893"/>
    </source>
</evidence>
<dbReference type="AlphaFoldDB" id="A0A2N8KCX8"/>
<dbReference type="InterPro" id="IPR003439">
    <property type="entry name" value="ABC_transporter-like_ATP-bd"/>
</dbReference>
<comment type="similarity">
    <text evidence="1">Belongs to the ABC transporter superfamily.</text>
</comment>
<evidence type="ECO:0000313" key="8">
    <source>
        <dbReference type="EMBL" id="PND31316.1"/>
    </source>
</evidence>
<evidence type="ECO:0000256" key="2">
    <source>
        <dbReference type="ARBA" id="ARBA00022448"/>
    </source>
</evidence>
<dbReference type="InterPro" id="IPR017871">
    <property type="entry name" value="ABC_transporter-like_CS"/>
</dbReference>
<name>A0A2N8KCX8_9BURK</name>
<keyword evidence="3" id="KW-1003">Cell membrane</keyword>
<dbReference type="EMBL" id="POQS01000007">
    <property type="protein sequence ID" value="PND31316.1"/>
    <property type="molecule type" value="Genomic_DNA"/>
</dbReference>
<dbReference type="Gene3D" id="3.40.50.300">
    <property type="entry name" value="P-loop containing nucleotide triphosphate hydrolases"/>
    <property type="match status" value="1"/>
</dbReference>
<dbReference type="GO" id="GO:0015658">
    <property type="term" value="F:branched-chain amino acid transmembrane transporter activity"/>
    <property type="evidence" value="ECO:0007669"/>
    <property type="project" value="TreeGrafter"/>
</dbReference>
<dbReference type="GO" id="GO:0005524">
    <property type="term" value="F:ATP binding"/>
    <property type="evidence" value="ECO:0007669"/>
    <property type="project" value="UniProtKB-KW"/>
</dbReference>
<keyword evidence="2" id="KW-0813">Transport</keyword>
<dbReference type="Pfam" id="PF00005">
    <property type="entry name" value="ABC_tran"/>
    <property type="match status" value="1"/>
</dbReference>
<evidence type="ECO:0000256" key="5">
    <source>
        <dbReference type="ARBA" id="ARBA00022840"/>
    </source>
</evidence>
<evidence type="ECO:0000256" key="6">
    <source>
        <dbReference type="ARBA" id="ARBA00022970"/>
    </source>
</evidence>
<keyword evidence="9" id="KW-1185">Reference proteome</keyword>
<keyword evidence="3" id="KW-0472">Membrane</keyword>
<evidence type="ECO:0000256" key="3">
    <source>
        <dbReference type="ARBA" id="ARBA00022475"/>
    </source>
</evidence>
<dbReference type="CDD" id="cd03224">
    <property type="entry name" value="ABC_TM1139_LivF_branched"/>
    <property type="match status" value="1"/>
</dbReference>
<feature type="domain" description="ABC transporter" evidence="7">
    <location>
        <begin position="8"/>
        <end position="243"/>
    </location>
</feature>
<organism evidence="8 9">
    <name type="scientific">Achromobacter pulmonis</name>
    <dbReference type="NCBI Taxonomy" id="1389932"/>
    <lineage>
        <taxon>Bacteria</taxon>
        <taxon>Pseudomonadati</taxon>
        <taxon>Pseudomonadota</taxon>
        <taxon>Betaproteobacteria</taxon>
        <taxon>Burkholderiales</taxon>
        <taxon>Alcaligenaceae</taxon>
        <taxon>Achromobacter</taxon>
    </lineage>
</organism>
<keyword evidence="4" id="KW-0547">Nucleotide-binding</keyword>
<dbReference type="SUPFAM" id="SSF52540">
    <property type="entry name" value="P-loop containing nucleoside triphosphate hydrolases"/>
    <property type="match status" value="1"/>
</dbReference>
<sequence length="246" mass="26454">MTSSTPVLSARRLEVSYAGNRVLQLDQLDIRAGEIVGVIGANGAGKSTLINAMLGWSRGRPAVSGEVSLSGRPVGRLPTHERVRAGLLLVPESRLVFSQMTVQENLTPAVAPVEEPGRRYYRRDDVYALFPRLQERRHHLGGQLSGGERQMLGIGRSLMMGPRALLLDEPSIGLAPMLVTQVLQSLRALASAGLAVLLVEQNVRAALQVVDRLLLLERGRLVLQGPAAEVGADPRIAQAYLGAHTA</sequence>
<dbReference type="Proteomes" id="UP000235994">
    <property type="component" value="Unassembled WGS sequence"/>
</dbReference>
<keyword evidence="6" id="KW-0029">Amino-acid transport</keyword>
<keyword evidence="5 8" id="KW-0067">ATP-binding</keyword>